<evidence type="ECO:0000313" key="2">
    <source>
        <dbReference type="EMBL" id="KAB8527788.1"/>
    </source>
</evidence>
<dbReference type="InterPro" id="IPR052400">
    <property type="entry name" value="Zn2-C6_fungal_TF"/>
</dbReference>
<feature type="region of interest" description="Disordered" evidence="1">
    <location>
        <begin position="1"/>
        <end position="71"/>
    </location>
</feature>
<dbReference type="PANTHER" id="PTHR47657:SF12">
    <property type="entry name" value="ZN(II)2CYS6 TRANSCRIPTION FACTOR (EUROFUNG)"/>
    <property type="match status" value="1"/>
</dbReference>
<keyword evidence="3" id="KW-1185">Reference proteome</keyword>
<evidence type="ECO:0000256" key="1">
    <source>
        <dbReference type="SAM" id="MobiDB-lite"/>
    </source>
</evidence>
<feature type="region of interest" description="Disordered" evidence="1">
    <location>
        <begin position="596"/>
        <end position="626"/>
    </location>
</feature>
<evidence type="ECO:0000313" key="3">
    <source>
        <dbReference type="Proteomes" id="UP000327013"/>
    </source>
</evidence>
<dbReference type="EMBL" id="VIBQ01000056">
    <property type="protein sequence ID" value="KAB8527788.1"/>
    <property type="molecule type" value="Genomic_DNA"/>
</dbReference>
<protein>
    <recommendedName>
        <fullName evidence="4">Transcription factor domain-containing protein</fullName>
    </recommendedName>
</protein>
<feature type="compositionally biased region" description="Polar residues" evidence="1">
    <location>
        <begin position="18"/>
        <end position="28"/>
    </location>
</feature>
<dbReference type="Proteomes" id="UP000327013">
    <property type="component" value="Unassembled WGS sequence"/>
</dbReference>
<sequence length="757" mass="84211">MRDEELSNIARSAYVGSAQPTPQALSSSIERHRPEHQCSWRSGATPIWEQEDDHRPPLPPLSQRANKKTKRKNHLLTHLSPSFSPWLLSQPQRTLADAGSDLITHPLPPARPPRVASQRCPHQEQAPLVAATQSLARDARRAKGATFAVTRHSRNGKCRHPCHQRQHLAKPTPSRNCTKHQCRCDYMDAPPPADEPVGQSPIPGLFWSPEIEAIVDGWERAGEARLGPFSIDLRAEGHRYSHADLHLIYFMLVSGQSPETREFTVWTSTTAHRRRTLAAARSKPFLVHAILAFSALSLAWENNATDVKAIAYHHAGIALEGLQRATASFCRENSDAVLLASVLLSWQANDYRGWVSLTQGIRTVVKSMQSFKHESSICHVVDEQEAAIPESFGSVSRLPVDDEFHNNYVLSLQQMISALEGLEPYNAGRQELDWFSQLKDYLSQLMEARPADTPQEQFNHLYHFRKFLFWIPSSALKSRTRDYSTLLSLSYLYSIALQMEPLFPNVAAAFCSRMVLQPLHEIFTAFDNLQQTSMPGDEQVQNMLMLLQYPRQIVNTYYSARQMRDATIQSMRRTPPGFDAFSGDLAYSIEAQNAGMPQRSPAFGPAPTRSASVHSHHSVASSHRGSPYLELPETMQAQQLPTSDLDMTPPQQHDLRYGSAPVQDRHYSVQPDNRFNSVGPTSGIMTLSLPSMPSLEVEAPTPIDPQVSHPFGMGGLGLSLGNRLSADAATLGGGSAVTYSHTRAGSEGFVAPQLLWV</sequence>
<dbReference type="AlphaFoldDB" id="A0A5N6L220"/>
<organism evidence="2 3">
    <name type="scientific">Carpinus fangiana</name>
    <dbReference type="NCBI Taxonomy" id="176857"/>
    <lineage>
        <taxon>Eukaryota</taxon>
        <taxon>Viridiplantae</taxon>
        <taxon>Streptophyta</taxon>
        <taxon>Embryophyta</taxon>
        <taxon>Tracheophyta</taxon>
        <taxon>Spermatophyta</taxon>
        <taxon>Magnoliopsida</taxon>
        <taxon>eudicotyledons</taxon>
        <taxon>Gunneridae</taxon>
        <taxon>Pentapetalae</taxon>
        <taxon>rosids</taxon>
        <taxon>fabids</taxon>
        <taxon>Fagales</taxon>
        <taxon>Betulaceae</taxon>
        <taxon>Carpinus</taxon>
    </lineage>
</organism>
<dbReference type="OrthoDB" id="1924260at2759"/>
<feature type="compositionally biased region" description="Basic and acidic residues" evidence="1">
    <location>
        <begin position="29"/>
        <end position="38"/>
    </location>
</feature>
<name>A0A5N6L220_9ROSI</name>
<comment type="caution">
    <text evidence="2">The sequence shown here is derived from an EMBL/GenBank/DDBJ whole genome shotgun (WGS) entry which is preliminary data.</text>
</comment>
<proteinExistence type="predicted"/>
<dbReference type="GO" id="GO:0000981">
    <property type="term" value="F:DNA-binding transcription factor activity, RNA polymerase II-specific"/>
    <property type="evidence" value="ECO:0007669"/>
    <property type="project" value="TreeGrafter"/>
</dbReference>
<evidence type="ECO:0008006" key="4">
    <source>
        <dbReference type="Google" id="ProtNLM"/>
    </source>
</evidence>
<accession>A0A5N6L220</accession>
<reference evidence="2 3" key="1">
    <citation type="submission" date="2019-06" db="EMBL/GenBank/DDBJ databases">
        <title>A chromosomal-level reference genome of Carpinus fangiana (Coryloideae, Betulaceae).</title>
        <authorList>
            <person name="Yang X."/>
            <person name="Wang Z."/>
            <person name="Zhang L."/>
            <person name="Hao G."/>
            <person name="Liu J."/>
            <person name="Yang Y."/>
        </authorList>
    </citation>
    <scope>NUCLEOTIDE SEQUENCE [LARGE SCALE GENOMIC DNA]</scope>
    <source>
        <strain evidence="2">Cfa_2016G</strain>
        <tissue evidence="2">Leaf</tissue>
    </source>
</reference>
<gene>
    <name evidence="2" type="ORF">FH972_025440</name>
</gene>
<dbReference type="PANTHER" id="PTHR47657">
    <property type="entry name" value="STEROL REGULATORY ELEMENT-BINDING PROTEIN ECM22"/>
    <property type="match status" value="1"/>
</dbReference>
<feature type="compositionally biased region" description="Low complexity" evidence="1">
    <location>
        <begin position="610"/>
        <end position="623"/>
    </location>
</feature>